<dbReference type="Pfam" id="PF11720">
    <property type="entry name" value="Inhibitor_I78"/>
    <property type="match status" value="1"/>
</dbReference>
<dbReference type="EMBL" id="JACGBJ010000001">
    <property type="protein sequence ID" value="MBA5800433.1"/>
    <property type="molecule type" value="Genomic_DNA"/>
</dbReference>
<gene>
    <name evidence="3" type="ORF">HX900_34030</name>
    <name evidence="2" type="ORF">HX902_02105</name>
</gene>
<evidence type="ECO:0000313" key="3">
    <source>
        <dbReference type="EMBL" id="NZD66081.1"/>
    </source>
</evidence>
<evidence type="ECO:0008006" key="6">
    <source>
        <dbReference type="Google" id="ProtNLM"/>
    </source>
</evidence>
<dbReference type="Gene3D" id="3.30.10.10">
    <property type="entry name" value="Trypsin Inhibitor V, subunit A"/>
    <property type="match status" value="1"/>
</dbReference>
<keyword evidence="1" id="KW-0732">Signal</keyword>
<dbReference type="EMBL" id="JACCPJ010000015">
    <property type="protein sequence ID" value="NZD66081.1"/>
    <property type="molecule type" value="Genomic_DNA"/>
</dbReference>
<evidence type="ECO:0000313" key="5">
    <source>
        <dbReference type="Proteomes" id="UP000539787"/>
    </source>
</evidence>
<protein>
    <recommendedName>
        <fullName evidence="6">Peptidase inhibitor I78 family protein</fullName>
    </recommendedName>
</protein>
<dbReference type="RefSeq" id="WP_084683177.1">
    <property type="nucleotide sequence ID" value="NZ_JACCPJ010000015.1"/>
</dbReference>
<dbReference type="PROSITE" id="PS51257">
    <property type="entry name" value="PROKAR_LIPOPROTEIN"/>
    <property type="match status" value="1"/>
</dbReference>
<feature type="chain" id="PRO_5031551463" description="Peptidase inhibitor I78 family protein" evidence="1">
    <location>
        <begin position="20"/>
        <end position="97"/>
    </location>
</feature>
<organism evidence="3 4">
    <name type="scientific">Rhizobium changzhiense</name>
    <dbReference type="NCBI Taxonomy" id="2692317"/>
    <lineage>
        <taxon>Bacteria</taxon>
        <taxon>Pseudomonadati</taxon>
        <taxon>Pseudomonadota</taxon>
        <taxon>Alphaproteobacteria</taxon>
        <taxon>Hyphomicrobiales</taxon>
        <taxon>Rhizobiaceae</taxon>
        <taxon>Rhizobium/Agrobacterium group</taxon>
        <taxon>Rhizobium</taxon>
    </lineage>
</organism>
<comment type="caution">
    <text evidence="3">The sequence shown here is derived from an EMBL/GenBank/DDBJ whole genome shotgun (WGS) entry which is preliminary data.</text>
</comment>
<keyword evidence="5" id="KW-1185">Reference proteome</keyword>
<feature type="signal peptide" evidence="1">
    <location>
        <begin position="1"/>
        <end position="19"/>
    </location>
</feature>
<reference evidence="4 5" key="1">
    <citation type="submission" date="2020-07" db="EMBL/GenBank/DDBJ databases">
        <authorList>
            <person name="Sun Q."/>
        </authorList>
    </citation>
    <scope>NUCLEOTIDE SEQUENCE [LARGE SCALE GENOMIC DNA]</scope>
    <source>
        <strain evidence="3 4">WYCCWR 11290</strain>
        <strain evidence="2 5">WYCCWR 11317</strain>
    </source>
</reference>
<evidence type="ECO:0000313" key="2">
    <source>
        <dbReference type="EMBL" id="MBA5800433.1"/>
    </source>
</evidence>
<proteinExistence type="predicted"/>
<dbReference type="Proteomes" id="UP000539787">
    <property type="component" value="Unassembled WGS sequence"/>
</dbReference>
<dbReference type="Proteomes" id="UP000532162">
    <property type="component" value="Unassembled WGS sequence"/>
</dbReference>
<evidence type="ECO:0000256" key="1">
    <source>
        <dbReference type="SAM" id="SignalP"/>
    </source>
</evidence>
<sequence length="97" mass="10007">MKSALRATPILVSLSTVLALVGCSAGSEVPQGRCDPVATRALVGQPKPSDEEAKQRTGATIVRQIAPGQAVTHDLRDTRVTLETNPTSGRVVAATCG</sequence>
<dbReference type="AlphaFoldDB" id="A0A7Z0UHY3"/>
<dbReference type="InterPro" id="IPR021719">
    <property type="entry name" value="Prot_inh_I78"/>
</dbReference>
<evidence type="ECO:0000313" key="4">
    <source>
        <dbReference type="Proteomes" id="UP000532162"/>
    </source>
</evidence>
<accession>A0A7Z0UHY3</accession>
<name>A0A7Z0UHY3_9HYPH</name>